<dbReference type="OrthoDB" id="269872at2759"/>
<reference evidence="2" key="1">
    <citation type="journal article" date="2017" name="Genome Biol.">
        <title>Comparative genomics reveals high biological diversity and specific adaptations in the industrially and medically important fungal genus Aspergillus.</title>
        <authorList>
            <person name="de Vries R.P."/>
            <person name="Riley R."/>
            <person name="Wiebenga A."/>
            <person name="Aguilar-Osorio G."/>
            <person name="Amillis S."/>
            <person name="Uchima C.A."/>
            <person name="Anderluh G."/>
            <person name="Asadollahi M."/>
            <person name="Askin M."/>
            <person name="Barry K."/>
            <person name="Battaglia E."/>
            <person name="Bayram O."/>
            <person name="Benocci T."/>
            <person name="Braus-Stromeyer S.A."/>
            <person name="Caldana C."/>
            <person name="Canovas D."/>
            <person name="Cerqueira G.C."/>
            <person name="Chen F."/>
            <person name="Chen W."/>
            <person name="Choi C."/>
            <person name="Clum A."/>
            <person name="Dos Santos R.A."/>
            <person name="Damasio A.R."/>
            <person name="Diallinas G."/>
            <person name="Emri T."/>
            <person name="Fekete E."/>
            <person name="Flipphi M."/>
            <person name="Freyberg S."/>
            <person name="Gallo A."/>
            <person name="Gournas C."/>
            <person name="Habgood R."/>
            <person name="Hainaut M."/>
            <person name="Harispe M.L."/>
            <person name="Henrissat B."/>
            <person name="Hilden K.S."/>
            <person name="Hope R."/>
            <person name="Hossain A."/>
            <person name="Karabika E."/>
            <person name="Karaffa L."/>
            <person name="Karanyi Z."/>
            <person name="Krasevec N."/>
            <person name="Kuo A."/>
            <person name="Kusch H."/>
            <person name="LaButti K."/>
            <person name="Lagendijk E.L."/>
            <person name="Lapidus A."/>
            <person name="Levasseur A."/>
            <person name="Lindquist E."/>
            <person name="Lipzen A."/>
            <person name="Logrieco A.F."/>
            <person name="MacCabe A."/>
            <person name="Maekelae M.R."/>
            <person name="Malavazi I."/>
            <person name="Melin P."/>
            <person name="Meyer V."/>
            <person name="Mielnichuk N."/>
            <person name="Miskei M."/>
            <person name="Molnar A.P."/>
            <person name="Mule G."/>
            <person name="Ngan C.Y."/>
            <person name="Orejas M."/>
            <person name="Orosz E."/>
            <person name="Ouedraogo J.P."/>
            <person name="Overkamp K.M."/>
            <person name="Park H.-S."/>
            <person name="Perrone G."/>
            <person name="Piumi F."/>
            <person name="Punt P.J."/>
            <person name="Ram A.F."/>
            <person name="Ramon A."/>
            <person name="Rauscher S."/>
            <person name="Record E."/>
            <person name="Riano-Pachon D.M."/>
            <person name="Robert V."/>
            <person name="Roehrig J."/>
            <person name="Ruller R."/>
            <person name="Salamov A."/>
            <person name="Salih N.S."/>
            <person name="Samson R.A."/>
            <person name="Sandor E."/>
            <person name="Sanguinetti M."/>
            <person name="Schuetze T."/>
            <person name="Sepcic K."/>
            <person name="Shelest E."/>
            <person name="Sherlock G."/>
            <person name="Sophianopoulou V."/>
            <person name="Squina F.M."/>
            <person name="Sun H."/>
            <person name="Susca A."/>
            <person name="Todd R.B."/>
            <person name="Tsang A."/>
            <person name="Unkles S.E."/>
            <person name="van de Wiele N."/>
            <person name="van Rossen-Uffink D."/>
            <person name="Oliveira J.V."/>
            <person name="Vesth T.C."/>
            <person name="Visser J."/>
            <person name="Yu J.-H."/>
            <person name="Zhou M."/>
            <person name="Andersen M.R."/>
            <person name="Archer D.B."/>
            <person name="Baker S.E."/>
            <person name="Benoit I."/>
            <person name="Brakhage A.A."/>
            <person name="Braus G.H."/>
            <person name="Fischer R."/>
            <person name="Frisvad J.C."/>
            <person name="Goldman G.H."/>
            <person name="Houbraken J."/>
            <person name="Oakley B."/>
            <person name="Pocsi I."/>
            <person name="Scazzocchio C."/>
            <person name="Seiboth B."/>
            <person name="vanKuyk P.A."/>
            <person name="Wortman J."/>
            <person name="Dyer P.S."/>
            <person name="Grigoriev I.V."/>
        </authorList>
    </citation>
    <scope>NUCLEOTIDE SEQUENCE [LARGE SCALE GENOMIC DNA]</scope>
    <source>
        <strain evidence="2">CBS 506.65</strain>
    </source>
</reference>
<proteinExistence type="predicted"/>
<accession>A0A1L9SP11</accession>
<protein>
    <recommendedName>
        <fullName evidence="3">Methyltransferase domain-containing protein</fullName>
    </recommendedName>
</protein>
<dbReference type="RefSeq" id="XP_022583277.1">
    <property type="nucleotide sequence ID" value="XM_022728903.1"/>
</dbReference>
<dbReference type="Proteomes" id="UP000184188">
    <property type="component" value="Unassembled WGS sequence"/>
</dbReference>
<organism evidence="1 2">
    <name type="scientific">Penicilliopsis zonata CBS 506.65</name>
    <dbReference type="NCBI Taxonomy" id="1073090"/>
    <lineage>
        <taxon>Eukaryota</taxon>
        <taxon>Fungi</taxon>
        <taxon>Dikarya</taxon>
        <taxon>Ascomycota</taxon>
        <taxon>Pezizomycotina</taxon>
        <taxon>Eurotiomycetes</taxon>
        <taxon>Eurotiomycetidae</taxon>
        <taxon>Eurotiales</taxon>
        <taxon>Aspergillaceae</taxon>
        <taxon>Penicilliopsis</taxon>
    </lineage>
</organism>
<dbReference type="GO" id="GO:0005739">
    <property type="term" value="C:mitochondrion"/>
    <property type="evidence" value="ECO:0007669"/>
    <property type="project" value="TreeGrafter"/>
</dbReference>
<keyword evidence="2" id="KW-1185">Reference proteome</keyword>
<dbReference type="Gene3D" id="1.10.8.10">
    <property type="entry name" value="DNA helicase RuvA subunit, C-terminal domain"/>
    <property type="match status" value="1"/>
</dbReference>
<dbReference type="SUPFAM" id="SSF53335">
    <property type="entry name" value="S-adenosyl-L-methionine-dependent methyltransferases"/>
    <property type="match status" value="1"/>
</dbReference>
<dbReference type="InterPro" id="IPR002052">
    <property type="entry name" value="DNA_methylase_N6_adenine_CS"/>
</dbReference>
<dbReference type="InterPro" id="IPR050320">
    <property type="entry name" value="N5-glutamine_MTase"/>
</dbReference>
<evidence type="ECO:0000313" key="2">
    <source>
        <dbReference type="Proteomes" id="UP000184188"/>
    </source>
</evidence>
<dbReference type="GO" id="GO:0003676">
    <property type="term" value="F:nucleic acid binding"/>
    <property type="evidence" value="ECO:0007669"/>
    <property type="project" value="InterPro"/>
</dbReference>
<dbReference type="STRING" id="1073090.A0A1L9SP11"/>
<dbReference type="InterPro" id="IPR029063">
    <property type="entry name" value="SAM-dependent_MTases_sf"/>
</dbReference>
<evidence type="ECO:0000313" key="1">
    <source>
        <dbReference type="EMBL" id="OJJ48767.1"/>
    </source>
</evidence>
<dbReference type="VEuPathDB" id="FungiDB:ASPZODRAFT_60282"/>
<dbReference type="PANTHER" id="PTHR18895">
    <property type="entry name" value="HEMK METHYLTRANSFERASE"/>
    <property type="match status" value="1"/>
</dbReference>
<evidence type="ECO:0008006" key="3">
    <source>
        <dbReference type="Google" id="ProtNLM"/>
    </source>
</evidence>
<sequence length="379" mass="43262">MPRLNTFSILQAYRRDPLLPLLLRECRSVGSARNELHWLRQHALGSRRPDVSQIYKSLGDTRYGWRSQLKSMCRERSRGKPLQYILGNQPFGDLDILCRKDVLIPRSDTESYTLRAARLILKTFSTHGQHPSSHLRPLRVLDLCSGTGCIPLLLHALLAPHFKSMSIVGFDISAKALALANDNIMHNVRLGSLDERAIHEVRFYQGNILDRRFDQILESASQGLLQLAANNSSCTYDKSLKYDILISNPPYVSATSYRDGTTTRSVRRYEPKIALVPLMGHHDLLSTTDYKMEDTFYYPILLLAFKLEAKITVLECGDHEQADRIAYLCRKMARTKMNGVWHIQIWDCDWEDKDGKSSHSKIGSRAVILQRLLPNAVLD</sequence>
<dbReference type="AlphaFoldDB" id="A0A1L9SP11"/>
<dbReference type="GO" id="GO:0008168">
    <property type="term" value="F:methyltransferase activity"/>
    <property type="evidence" value="ECO:0007669"/>
    <property type="project" value="InterPro"/>
</dbReference>
<name>A0A1L9SP11_9EURO</name>
<dbReference type="PROSITE" id="PS00092">
    <property type="entry name" value="N6_MTASE"/>
    <property type="match status" value="1"/>
</dbReference>
<dbReference type="GeneID" id="34615367"/>
<dbReference type="EMBL" id="KV878338">
    <property type="protein sequence ID" value="OJJ48767.1"/>
    <property type="molecule type" value="Genomic_DNA"/>
</dbReference>
<gene>
    <name evidence="1" type="ORF">ASPZODRAFT_60282</name>
</gene>
<dbReference type="GO" id="GO:0032259">
    <property type="term" value="P:methylation"/>
    <property type="evidence" value="ECO:0007669"/>
    <property type="project" value="InterPro"/>
</dbReference>
<dbReference type="PANTHER" id="PTHR18895:SF74">
    <property type="entry name" value="MTRF1L RELEASE FACTOR GLUTAMINE METHYLTRANSFERASE"/>
    <property type="match status" value="1"/>
</dbReference>
<dbReference type="Gene3D" id="3.40.50.150">
    <property type="entry name" value="Vaccinia Virus protein VP39"/>
    <property type="match status" value="1"/>
</dbReference>